<dbReference type="NCBIfam" id="TIGR04474">
    <property type="entry name" value="tcm_partner"/>
    <property type="match status" value="1"/>
</dbReference>
<sequence length="281" mass="31998">MTRKSLEQPIEPDPCPELVIERGPKEKGVGSWVPRDKHRLLCDYLYASRYAWKKWPQRVFIDPFCGPGRIQVEGESFTREGGSVMAWRALAGHAPFGQMLVGDLVAERARACELRLKARGAVVESFVGPAERTVHEMVSRVPRGALCMAYIDPYNLELLSFSILQALATLNVDLAINFSTMDLQRNAEFEFDPARARFDDAAPGWRQDAEVRGASKQNVKLAFFQYWCRLVQGLGFAFSREMPPVLNDRGQEIYRMVFFARHDLPNRIWADVARGDNLQLF</sequence>
<protein>
    <submittedName>
        <fullName evidence="1">Three-Cys-motif partner protein TcmP</fullName>
    </submittedName>
</protein>
<accession>A0ABU9BWP0</accession>
<reference evidence="1 2" key="1">
    <citation type="submission" date="2024-04" db="EMBL/GenBank/DDBJ databases">
        <title>Novel species of the genus Ideonella isolated from streams.</title>
        <authorList>
            <person name="Lu H."/>
        </authorList>
    </citation>
    <scope>NUCLEOTIDE SEQUENCE [LARGE SCALE GENOMIC DNA]</scope>
    <source>
        <strain evidence="1 2">DXS29W</strain>
    </source>
</reference>
<organism evidence="1 2">
    <name type="scientific">Ideonella lacteola</name>
    <dbReference type="NCBI Taxonomy" id="2984193"/>
    <lineage>
        <taxon>Bacteria</taxon>
        <taxon>Pseudomonadati</taxon>
        <taxon>Pseudomonadota</taxon>
        <taxon>Betaproteobacteria</taxon>
        <taxon>Burkholderiales</taxon>
        <taxon>Sphaerotilaceae</taxon>
        <taxon>Ideonella</taxon>
    </lineage>
</organism>
<dbReference type="Proteomes" id="UP001371218">
    <property type="component" value="Unassembled WGS sequence"/>
</dbReference>
<evidence type="ECO:0000313" key="1">
    <source>
        <dbReference type="EMBL" id="MEK8034246.1"/>
    </source>
</evidence>
<evidence type="ECO:0000313" key="2">
    <source>
        <dbReference type="Proteomes" id="UP001371218"/>
    </source>
</evidence>
<gene>
    <name evidence="1" type="primary">tcmP</name>
    <name evidence="1" type="ORF">AACH06_25755</name>
</gene>
<keyword evidence="2" id="KW-1185">Reference proteome</keyword>
<name>A0ABU9BWP0_9BURK</name>
<comment type="caution">
    <text evidence="1">The sequence shown here is derived from an EMBL/GenBank/DDBJ whole genome shotgun (WGS) entry which is preliminary data.</text>
</comment>
<proteinExistence type="predicted"/>
<dbReference type="EMBL" id="JBBUTG010000026">
    <property type="protein sequence ID" value="MEK8034246.1"/>
    <property type="molecule type" value="Genomic_DNA"/>
</dbReference>
<dbReference type="RefSeq" id="WP_341428674.1">
    <property type="nucleotide sequence ID" value="NZ_JBBUTG010000026.1"/>
</dbReference>
<dbReference type="InterPro" id="IPR031009">
    <property type="entry name" value="Tcm_partner"/>
</dbReference>